<comment type="subcellular location">
    <subcellularLocation>
        <location evidence="1">Membrane</location>
        <topology evidence="1">Multi-pass membrane protein</topology>
    </subcellularLocation>
</comment>
<evidence type="ECO:0000313" key="6">
    <source>
        <dbReference type="EMBL" id="MPC16741.1"/>
    </source>
</evidence>
<proteinExistence type="predicted"/>
<dbReference type="PROSITE" id="PS50068">
    <property type="entry name" value="LDLRA_2"/>
    <property type="match status" value="1"/>
</dbReference>
<feature type="transmembrane region" description="Helical" evidence="4">
    <location>
        <begin position="508"/>
        <end position="527"/>
    </location>
</feature>
<dbReference type="InterPro" id="IPR036055">
    <property type="entry name" value="LDL_receptor-like_sf"/>
</dbReference>
<dbReference type="InterPro" id="IPR001304">
    <property type="entry name" value="C-type_lectin-like"/>
</dbReference>
<dbReference type="Gene3D" id="2.70.170.10">
    <property type="entry name" value="Neurotransmitter-gated ion-channel ligand-binding domain"/>
    <property type="match status" value="1"/>
</dbReference>
<dbReference type="SMART" id="SM00192">
    <property type="entry name" value="LDLa"/>
    <property type="match status" value="1"/>
</dbReference>
<dbReference type="SUPFAM" id="SSF56436">
    <property type="entry name" value="C-type lectin-like"/>
    <property type="match status" value="1"/>
</dbReference>
<evidence type="ECO:0000256" key="3">
    <source>
        <dbReference type="PROSITE-ProRule" id="PRU00124"/>
    </source>
</evidence>
<keyword evidence="4" id="KW-0472">Membrane</keyword>
<reference evidence="6 7" key="1">
    <citation type="submission" date="2019-05" db="EMBL/GenBank/DDBJ databases">
        <title>Another draft genome of Portunus trituberculatus and its Hox gene families provides insights of decapod evolution.</title>
        <authorList>
            <person name="Jeong J.-H."/>
            <person name="Song I."/>
            <person name="Kim S."/>
            <person name="Choi T."/>
            <person name="Kim D."/>
            <person name="Ryu S."/>
            <person name="Kim W."/>
        </authorList>
    </citation>
    <scope>NUCLEOTIDE SEQUENCE [LARGE SCALE GENOMIC DNA]</scope>
    <source>
        <tissue evidence="6">Muscle</tissue>
    </source>
</reference>
<keyword evidence="4" id="KW-0812">Transmembrane</keyword>
<dbReference type="Gene3D" id="1.20.58.390">
    <property type="entry name" value="Neurotransmitter-gated ion-channel transmembrane domain"/>
    <property type="match status" value="1"/>
</dbReference>
<dbReference type="InterPro" id="IPR016187">
    <property type="entry name" value="CTDL_fold"/>
</dbReference>
<dbReference type="SUPFAM" id="SSF63712">
    <property type="entry name" value="Nicotinic receptor ligand binding domain-like"/>
    <property type="match status" value="1"/>
</dbReference>
<feature type="transmembrane region" description="Helical" evidence="4">
    <location>
        <begin position="590"/>
        <end position="610"/>
    </location>
</feature>
<sequence length="613" mass="69937">MICLTDRNELRWYHLCVIHHPSRRELVTVLDGRSENTAAIAPLKEPLRADTLYVASGPCLSNKNYVGYISQVNIWTRALTNKEVSELAECHKDLAGDYVSWKDMELPDLTPRTVPLTHLCPRHNNTMHFFFPNVLYTTAQYLCTALGSTLIQPYTWKDVSALASLTQDAGLKPVTRHALWTHFSDKENEDFWQSAFDEDPVPALPWADGEPNGITYENCAYVSMYGMHDASCEEATATAACRLEDLPVFTLHYTNKTVMSTSFLVEQNEPGELVFRGFDGSAIVNVNGFWNWKGRDNNTLAKLSDEFQFPMGRRKWDMEGRPSLLFTTCPDGHFTCDDASCVPIEHRCDYKFDCRDMSDEDSCSNVFIRSSYKNELPPDHDGSHLLIAITFHVMTVSVSTENMHLELTFNLSLSWTDKRLQFYNLKKSRHNWLTNDNLQEMWTPRVLFPNAEGSEYTIVDQNTVGHVDRNCKPEISRIMAASEGHFLPLLPQSSSSLPITSYIKMLDLWLLTCVLLVFLIVIFHTLIEHYLHPEKRESEARTWAARVDVGRFNHPQNCSQDPLQKALSAHSTITTTTSTTMDSLGWAAKVTLPIVFLIFLIAYITFIITFNNW</sequence>
<dbReference type="GO" id="GO:0016020">
    <property type="term" value="C:membrane"/>
    <property type="evidence" value="ECO:0007669"/>
    <property type="project" value="UniProtKB-SubCell"/>
</dbReference>
<dbReference type="CDD" id="cd00112">
    <property type="entry name" value="LDLa"/>
    <property type="match status" value="1"/>
</dbReference>
<dbReference type="Gene3D" id="4.10.400.10">
    <property type="entry name" value="Low-density Lipoprotein Receptor"/>
    <property type="match status" value="1"/>
</dbReference>
<keyword evidence="4" id="KW-1133">Transmembrane helix</keyword>
<name>A0A5B7D652_PORTR</name>
<dbReference type="InterPro" id="IPR023415">
    <property type="entry name" value="LDLR_class-A_CS"/>
</dbReference>
<dbReference type="SMART" id="SM00034">
    <property type="entry name" value="CLECT"/>
    <property type="match status" value="1"/>
</dbReference>
<organism evidence="6 7">
    <name type="scientific">Portunus trituberculatus</name>
    <name type="common">Swimming crab</name>
    <name type="synonym">Neptunus trituberculatus</name>
    <dbReference type="NCBI Taxonomy" id="210409"/>
    <lineage>
        <taxon>Eukaryota</taxon>
        <taxon>Metazoa</taxon>
        <taxon>Ecdysozoa</taxon>
        <taxon>Arthropoda</taxon>
        <taxon>Crustacea</taxon>
        <taxon>Multicrustacea</taxon>
        <taxon>Malacostraca</taxon>
        <taxon>Eumalacostraca</taxon>
        <taxon>Eucarida</taxon>
        <taxon>Decapoda</taxon>
        <taxon>Pleocyemata</taxon>
        <taxon>Brachyura</taxon>
        <taxon>Eubrachyura</taxon>
        <taxon>Portunoidea</taxon>
        <taxon>Portunidae</taxon>
        <taxon>Portuninae</taxon>
        <taxon>Portunus</taxon>
    </lineage>
</organism>
<evidence type="ECO:0000259" key="5">
    <source>
        <dbReference type="SMART" id="SM00034"/>
    </source>
</evidence>
<dbReference type="Pfam" id="PF13385">
    <property type="entry name" value="Laminin_G_3"/>
    <property type="match status" value="1"/>
</dbReference>
<dbReference type="PROSITE" id="PS01209">
    <property type="entry name" value="LDLRA_1"/>
    <property type="match status" value="1"/>
</dbReference>
<dbReference type="InterPro" id="IPR038050">
    <property type="entry name" value="Neuro_actylchol_rec"/>
</dbReference>
<dbReference type="InterPro" id="IPR016186">
    <property type="entry name" value="C-type_lectin-like/link_sf"/>
</dbReference>
<dbReference type="Pfam" id="PF00057">
    <property type="entry name" value="Ldl_recept_a"/>
    <property type="match status" value="1"/>
</dbReference>
<dbReference type="InterPro" id="IPR006202">
    <property type="entry name" value="Neur_chan_lig-bd"/>
</dbReference>
<dbReference type="InterPro" id="IPR013320">
    <property type="entry name" value="ConA-like_dom_sf"/>
</dbReference>
<dbReference type="Gene3D" id="2.60.120.200">
    <property type="match status" value="1"/>
</dbReference>
<dbReference type="Gene3D" id="3.10.100.10">
    <property type="entry name" value="Mannose-Binding Protein A, subunit A"/>
    <property type="match status" value="1"/>
</dbReference>
<evidence type="ECO:0000256" key="4">
    <source>
        <dbReference type="SAM" id="Phobius"/>
    </source>
</evidence>
<evidence type="ECO:0000256" key="1">
    <source>
        <dbReference type="ARBA" id="ARBA00004141"/>
    </source>
</evidence>
<dbReference type="InterPro" id="IPR036719">
    <property type="entry name" value="Neuro-gated_channel_TM_sf"/>
</dbReference>
<dbReference type="AlphaFoldDB" id="A0A5B7D652"/>
<keyword evidence="2 3" id="KW-1015">Disulfide bond</keyword>
<evidence type="ECO:0000256" key="2">
    <source>
        <dbReference type="ARBA" id="ARBA00023157"/>
    </source>
</evidence>
<dbReference type="Proteomes" id="UP000324222">
    <property type="component" value="Unassembled WGS sequence"/>
</dbReference>
<dbReference type="Pfam" id="PF02931">
    <property type="entry name" value="Neur_chan_LBD"/>
    <property type="match status" value="1"/>
</dbReference>
<gene>
    <name evidence="6" type="ORF">E2C01_009575</name>
</gene>
<dbReference type="EMBL" id="VSRR010000532">
    <property type="protein sequence ID" value="MPC16741.1"/>
    <property type="molecule type" value="Genomic_DNA"/>
</dbReference>
<feature type="disulfide bond" evidence="3">
    <location>
        <begin position="348"/>
        <end position="363"/>
    </location>
</feature>
<dbReference type="OrthoDB" id="6364719at2759"/>
<dbReference type="InterPro" id="IPR002172">
    <property type="entry name" value="LDrepeatLR_classA_rpt"/>
</dbReference>
<accession>A0A5B7D652</accession>
<comment type="caution">
    <text evidence="6">The sequence shown here is derived from an EMBL/GenBank/DDBJ whole genome shotgun (WGS) entry which is preliminary data.</text>
</comment>
<dbReference type="SUPFAM" id="SSF90112">
    <property type="entry name" value="Neurotransmitter-gated ion-channel transmembrane pore"/>
    <property type="match status" value="1"/>
</dbReference>
<dbReference type="GO" id="GO:0005230">
    <property type="term" value="F:extracellular ligand-gated monoatomic ion channel activity"/>
    <property type="evidence" value="ECO:0007669"/>
    <property type="project" value="InterPro"/>
</dbReference>
<dbReference type="SUPFAM" id="SSF57424">
    <property type="entry name" value="LDL receptor-like module"/>
    <property type="match status" value="1"/>
</dbReference>
<dbReference type="SUPFAM" id="SSF49899">
    <property type="entry name" value="Concanavalin A-like lectins/glucanases"/>
    <property type="match status" value="1"/>
</dbReference>
<dbReference type="CDD" id="cd00037">
    <property type="entry name" value="CLECT"/>
    <property type="match status" value="1"/>
</dbReference>
<keyword evidence="7" id="KW-1185">Reference proteome</keyword>
<protein>
    <recommendedName>
        <fullName evidence="5">C-type lectin domain-containing protein</fullName>
    </recommendedName>
</protein>
<evidence type="ECO:0000313" key="7">
    <source>
        <dbReference type="Proteomes" id="UP000324222"/>
    </source>
</evidence>
<feature type="domain" description="C-type lectin" evidence="5">
    <location>
        <begin position="120"/>
        <end position="242"/>
    </location>
</feature>
<feature type="disulfide bond" evidence="3">
    <location>
        <begin position="336"/>
        <end position="354"/>
    </location>
</feature>
<feature type="disulfide bond" evidence="3">
    <location>
        <begin position="329"/>
        <end position="341"/>
    </location>
</feature>
<dbReference type="InterPro" id="IPR036734">
    <property type="entry name" value="Neur_chan_lig-bd_sf"/>
</dbReference>